<proteinExistence type="predicted"/>
<dbReference type="PANTHER" id="PTHR45138">
    <property type="entry name" value="REGULATORY COMPONENTS OF SENSORY TRANSDUCTION SYSTEM"/>
    <property type="match status" value="1"/>
</dbReference>
<sequence length="463" mass="48482">MQKPEALVNSGTLGLATCGQIAVDQDAMIVDADSQVLEWLNCDRDEVVGHPLGAVLTLRMPFSGSGGQRPTDATLHGVSGVVRPVVVGSLGKIDSGVERIAVYDVSTRSAFNLGFRGAEAKTERGRHRLQILLNAAVGFGNVRSELDAAELLVDVAQRAFAASAVSVHISGPDGVFQAAGTNPLAAHWPEGLRPTGTITMLGGEVLIVRSPDEADSYVPGMSEVFHAGGVHAAIASPMHSHGDAVGSMVCFFDHPREFDEEAVPLADALSNQAAQAIARIRLEDTLRRAAMHDEVTGLPNRRLIEEDVTRTLFHAESALTVIFIDLDGFKAVNDLLGHAAGDALLRETGQRLRDVTRQSDVVGRFGGDEFIAVAAVESAGDAVALAERIRAAIAEPYDGLPSELAITASIGVVTVGNDGAAVMDQLIRAADHAMYEAKMAGGDRVSVAQTELASVPSGSALPA</sequence>
<comment type="caution">
    <text evidence="2">The sequence shown here is derived from an EMBL/GenBank/DDBJ whole genome shotgun (WGS) entry which is preliminary data.</text>
</comment>
<dbReference type="Gene3D" id="3.30.70.270">
    <property type="match status" value="1"/>
</dbReference>
<dbReference type="SUPFAM" id="SSF55781">
    <property type="entry name" value="GAF domain-like"/>
    <property type="match status" value="1"/>
</dbReference>
<dbReference type="InterPro" id="IPR029787">
    <property type="entry name" value="Nucleotide_cyclase"/>
</dbReference>
<protein>
    <submittedName>
        <fullName evidence="2">Sensor domain-containing diguanylate cyclase</fullName>
    </submittedName>
</protein>
<dbReference type="SMART" id="SM00065">
    <property type="entry name" value="GAF"/>
    <property type="match status" value="1"/>
</dbReference>
<dbReference type="Pfam" id="PF01590">
    <property type="entry name" value="GAF"/>
    <property type="match status" value="1"/>
</dbReference>
<keyword evidence="3" id="KW-1185">Reference proteome</keyword>
<dbReference type="InterPro" id="IPR029016">
    <property type="entry name" value="GAF-like_dom_sf"/>
</dbReference>
<organism evidence="2 3">
    <name type="scientific">Microbacterium gallinarum</name>
    <dbReference type="NCBI Taxonomy" id="2762209"/>
    <lineage>
        <taxon>Bacteria</taxon>
        <taxon>Bacillati</taxon>
        <taxon>Actinomycetota</taxon>
        <taxon>Actinomycetes</taxon>
        <taxon>Micrococcales</taxon>
        <taxon>Microbacteriaceae</taxon>
        <taxon>Microbacterium</taxon>
    </lineage>
</organism>
<dbReference type="InterPro" id="IPR000160">
    <property type="entry name" value="GGDEF_dom"/>
</dbReference>
<dbReference type="RefSeq" id="WP_191765998.1">
    <property type="nucleotide sequence ID" value="NZ_JACSPM010000002.1"/>
</dbReference>
<evidence type="ECO:0000313" key="2">
    <source>
        <dbReference type="EMBL" id="MBD8023672.1"/>
    </source>
</evidence>
<dbReference type="SMART" id="SM00267">
    <property type="entry name" value="GGDEF"/>
    <property type="match status" value="1"/>
</dbReference>
<dbReference type="EMBL" id="JACSPM010000002">
    <property type="protein sequence ID" value="MBD8023672.1"/>
    <property type="molecule type" value="Genomic_DNA"/>
</dbReference>
<dbReference type="SUPFAM" id="SSF55073">
    <property type="entry name" value="Nucleotide cyclase"/>
    <property type="match status" value="1"/>
</dbReference>
<dbReference type="InterPro" id="IPR003018">
    <property type="entry name" value="GAF"/>
</dbReference>
<gene>
    <name evidence="2" type="ORF">H9622_08720</name>
</gene>
<dbReference type="InterPro" id="IPR050469">
    <property type="entry name" value="Diguanylate_Cyclase"/>
</dbReference>
<dbReference type="Proteomes" id="UP000602532">
    <property type="component" value="Unassembled WGS sequence"/>
</dbReference>
<name>A0ABR8X2W0_9MICO</name>
<feature type="domain" description="GGDEF" evidence="1">
    <location>
        <begin position="317"/>
        <end position="450"/>
    </location>
</feature>
<dbReference type="PROSITE" id="PS50887">
    <property type="entry name" value="GGDEF"/>
    <property type="match status" value="1"/>
</dbReference>
<evidence type="ECO:0000313" key="3">
    <source>
        <dbReference type="Proteomes" id="UP000602532"/>
    </source>
</evidence>
<dbReference type="NCBIfam" id="TIGR00254">
    <property type="entry name" value="GGDEF"/>
    <property type="match status" value="1"/>
</dbReference>
<dbReference type="PANTHER" id="PTHR45138:SF9">
    <property type="entry name" value="DIGUANYLATE CYCLASE DGCM-RELATED"/>
    <property type="match status" value="1"/>
</dbReference>
<dbReference type="Pfam" id="PF00990">
    <property type="entry name" value="GGDEF"/>
    <property type="match status" value="1"/>
</dbReference>
<dbReference type="Gene3D" id="3.30.450.40">
    <property type="match status" value="1"/>
</dbReference>
<evidence type="ECO:0000259" key="1">
    <source>
        <dbReference type="PROSITE" id="PS50887"/>
    </source>
</evidence>
<dbReference type="InterPro" id="IPR043128">
    <property type="entry name" value="Rev_trsase/Diguanyl_cyclase"/>
</dbReference>
<accession>A0ABR8X2W0</accession>
<reference evidence="2 3" key="1">
    <citation type="submission" date="2020-08" db="EMBL/GenBank/DDBJ databases">
        <title>A Genomic Blueprint of the Chicken Gut Microbiome.</title>
        <authorList>
            <person name="Gilroy R."/>
            <person name="Ravi A."/>
            <person name="Getino M."/>
            <person name="Pursley I."/>
            <person name="Horton D.L."/>
            <person name="Alikhan N.-F."/>
            <person name="Baker D."/>
            <person name="Gharbi K."/>
            <person name="Hall N."/>
            <person name="Watson M."/>
            <person name="Adriaenssens E.M."/>
            <person name="Foster-Nyarko E."/>
            <person name="Jarju S."/>
            <person name="Secka A."/>
            <person name="Antonio M."/>
            <person name="Oren A."/>
            <person name="Chaudhuri R."/>
            <person name="La Ragione R.M."/>
            <person name="Hildebrand F."/>
            <person name="Pallen M.J."/>
        </authorList>
    </citation>
    <scope>NUCLEOTIDE SEQUENCE [LARGE SCALE GENOMIC DNA]</scope>
    <source>
        <strain evidence="2 3">Sa1CUA4</strain>
    </source>
</reference>
<dbReference type="CDD" id="cd01949">
    <property type="entry name" value="GGDEF"/>
    <property type="match status" value="1"/>
</dbReference>